<dbReference type="AlphaFoldDB" id="V2TQK6"/>
<gene>
    <name evidence="1" type="ORF">P256_01816</name>
</gene>
<protein>
    <submittedName>
        <fullName evidence="1">Uncharacterized protein</fullName>
    </submittedName>
</protein>
<dbReference type="HOGENOM" id="CLU_3408450_0_0_6"/>
<comment type="caution">
    <text evidence="1">The sequence shown here is derived from an EMBL/GenBank/DDBJ whole genome shotgun (WGS) entry which is preliminary data.</text>
</comment>
<organism evidence="1 2">
    <name type="scientific">Acinetobacter nectaris CIP 110549</name>
    <dbReference type="NCBI Taxonomy" id="1392540"/>
    <lineage>
        <taxon>Bacteria</taxon>
        <taxon>Pseudomonadati</taxon>
        <taxon>Pseudomonadota</taxon>
        <taxon>Gammaproteobacteria</taxon>
        <taxon>Moraxellales</taxon>
        <taxon>Moraxellaceae</taxon>
        <taxon>Acinetobacter</taxon>
    </lineage>
</organism>
<evidence type="ECO:0000313" key="2">
    <source>
        <dbReference type="Proteomes" id="UP000023785"/>
    </source>
</evidence>
<accession>V2TQK6</accession>
<keyword evidence="2" id="KW-1185">Reference proteome</keyword>
<sequence>MSGCKAERLDHLKGLGSLLYFKLLKHPFD</sequence>
<proteinExistence type="predicted"/>
<dbReference type="Proteomes" id="UP000023785">
    <property type="component" value="Unassembled WGS sequence"/>
</dbReference>
<reference evidence="1 2" key="1">
    <citation type="submission" date="2013-10" db="EMBL/GenBank/DDBJ databases">
        <title>The Genome Sequence of Acinetobacter nectaris CIP 110549.</title>
        <authorList>
            <consortium name="The Broad Institute Genomics Platform"/>
            <consortium name="The Broad Institute Genome Sequencing Center for Infectious Disease"/>
            <person name="Cerqueira G."/>
            <person name="Feldgarden M."/>
            <person name="Courvalin P."/>
            <person name="Grillot-Courvalin C."/>
            <person name="Clermont D."/>
            <person name="Rocha E."/>
            <person name="Yoon E.-J."/>
            <person name="Nemec A."/>
            <person name="Young S.K."/>
            <person name="Zeng Q."/>
            <person name="Gargeya S."/>
            <person name="Fitzgerald M."/>
            <person name="Abouelleil A."/>
            <person name="Alvarado L."/>
            <person name="Berlin A.M."/>
            <person name="Chapman S.B."/>
            <person name="Gainer-Dewar J."/>
            <person name="Goldberg J."/>
            <person name="Gnerre S."/>
            <person name="Griggs A."/>
            <person name="Gujja S."/>
            <person name="Hansen M."/>
            <person name="Howarth C."/>
            <person name="Imamovic A."/>
            <person name="Ireland A."/>
            <person name="Larimer J."/>
            <person name="McCowan C."/>
            <person name="Murphy C."/>
            <person name="Pearson M."/>
            <person name="Poon T.W."/>
            <person name="Priest M."/>
            <person name="Roberts A."/>
            <person name="Saif S."/>
            <person name="Shea T."/>
            <person name="Sykes S."/>
            <person name="Wortman J."/>
            <person name="Nusbaum C."/>
            <person name="Birren B."/>
        </authorList>
    </citation>
    <scope>NUCLEOTIDE SEQUENCE [LARGE SCALE GENOMIC DNA]</scope>
    <source>
        <strain evidence="1 2">CIP 110549</strain>
    </source>
</reference>
<dbReference type="EMBL" id="AYER01000007">
    <property type="protein sequence ID" value="ESK38285.1"/>
    <property type="molecule type" value="Genomic_DNA"/>
</dbReference>
<evidence type="ECO:0000313" key="1">
    <source>
        <dbReference type="EMBL" id="ESK38285.1"/>
    </source>
</evidence>
<name>V2TQK6_9GAMM</name>